<dbReference type="Proteomes" id="UP000294155">
    <property type="component" value="Unassembled WGS sequence"/>
</dbReference>
<keyword evidence="3" id="KW-1185">Reference proteome</keyword>
<reference evidence="2 3" key="1">
    <citation type="submission" date="2019-02" db="EMBL/GenBank/DDBJ databases">
        <title>Bacterial novel species isolated from soil.</title>
        <authorList>
            <person name="Jung H.-Y."/>
        </authorList>
    </citation>
    <scope>NUCLEOTIDE SEQUENCE [LARGE SCALE GENOMIC DNA]</scope>
    <source>
        <strain evidence="2 3">1-3-3-3</strain>
    </source>
</reference>
<protein>
    <recommendedName>
        <fullName evidence="4">DUF4168 domain-containing protein</fullName>
    </recommendedName>
</protein>
<keyword evidence="1" id="KW-0732">Signal</keyword>
<proteinExistence type="predicted"/>
<evidence type="ECO:0000313" key="2">
    <source>
        <dbReference type="EMBL" id="RYU76424.1"/>
    </source>
</evidence>
<comment type="caution">
    <text evidence="2">The sequence shown here is derived from an EMBL/GenBank/DDBJ whole genome shotgun (WGS) entry which is preliminary data.</text>
</comment>
<sequence length="123" mass="13615">MKKVCVLLFLAASLGTSVHSMAQQGPDLRTQATEATRKLAQQISLDDARSIQVRRFTYERLVQEAEVTRMYADDPAMLQNKMRVVGEEYAEKLKGVLSDAQFQRYATLNAAVAPTTASAPAQH</sequence>
<accession>A0A4Q5L772</accession>
<dbReference type="AlphaFoldDB" id="A0A4Q5L772"/>
<evidence type="ECO:0000313" key="3">
    <source>
        <dbReference type="Proteomes" id="UP000294155"/>
    </source>
</evidence>
<dbReference type="EMBL" id="SEWE01000056">
    <property type="protein sequence ID" value="RYU76424.1"/>
    <property type="molecule type" value="Genomic_DNA"/>
</dbReference>
<evidence type="ECO:0000256" key="1">
    <source>
        <dbReference type="SAM" id="SignalP"/>
    </source>
</evidence>
<dbReference type="RefSeq" id="WP_129922814.1">
    <property type="nucleotide sequence ID" value="NZ_SEWE01000056.1"/>
</dbReference>
<dbReference type="OrthoDB" id="884032at2"/>
<feature type="chain" id="PRO_5021002361" description="DUF4168 domain-containing protein" evidence="1">
    <location>
        <begin position="23"/>
        <end position="123"/>
    </location>
</feature>
<feature type="signal peptide" evidence="1">
    <location>
        <begin position="1"/>
        <end position="22"/>
    </location>
</feature>
<name>A0A4Q5L772_9BACT</name>
<evidence type="ECO:0008006" key="4">
    <source>
        <dbReference type="Google" id="ProtNLM"/>
    </source>
</evidence>
<gene>
    <name evidence="2" type="ORF">EWM57_18605</name>
</gene>
<organism evidence="2 3">
    <name type="scientific">Hymenobacter persicinus</name>
    <dbReference type="NCBI Taxonomy" id="2025506"/>
    <lineage>
        <taxon>Bacteria</taxon>
        <taxon>Pseudomonadati</taxon>
        <taxon>Bacteroidota</taxon>
        <taxon>Cytophagia</taxon>
        <taxon>Cytophagales</taxon>
        <taxon>Hymenobacteraceae</taxon>
        <taxon>Hymenobacter</taxon>
    </lineage>
</organism>